<evidence type="ECO:0000313" key="5">
    <source>
        <dbReference type="Ensembl" id="ENSLACP00000011089.1"/>
    </source>
</evidence>
<evidence type="ECO:0000259" key="4">
    <source>
        <dbReference type="PROSITE" id="PS50238"/>
    </source>
</evidence>
<proteinExistence type="predicted"/>
<keyword evidence="6" id="KW-1185">Reference proteome</keyword>
<dbReference type="SUPFAM" id="SSF48350">
    <property type="entry name" value="GTPase activation domain, GAP"/>
    <property type="match status" value="1"/>
</dbReference>
<dbReference type="InParanoid" id="H3AN68"/>
<comment type="function">
    <text evidence="2">GTPase activator for the Rho-type GTPases by converting them to an inactive GDP-bound state.</text>
</comment>
<dbReference type="AlphaFoldDB" id="H3AN68"/>
<dbReference type="InterPro" id="IPR057323">
    <property type="entry name" value="RHG40/28/18_ubiquitin"/>
</dbReference>
<dbReference type="Bgee" id="ENSLACG00000009758">
    <property type="expression patterns" value="Expressed in pelvic fin"/>
</dbReference>
<reference evidence="5" key="2">
    <citation type="submission" date="2025-08" db="UniProtKB">
        <authorList>
            <consortium name="Ensembl"/>
        </authorList>
    </citation>
    <scope>IDENTIFICATION</scope>
</reference>
<organism evidence="5 6">
    <name type="scientific">Latimeria chalumnae</name>
    <name type="common">Coelacanth</name>
    <dbReference type="NCBI Taxonomy" id="7897"/>
    <lineage>
        <taxon>Eukaryota</taxon>
        <taxon>Metazoa</taxon>
        <taxon>Chordata</taxon>
        <taxon>Craniata</taxon>
        <taxon>Vertebrata</taxon>
        <taxon>Euteleostomi</taxon>
        <taxon>Coelacanthiformes</taxon>
        <taxon>Coelacanthidae</taxon>
        <taxon>Latimeria</taxon>
    </lineage>
</organism>
<evidence type="ECO:0000256" key="2">
    <source>
        <dbReference type="ARBA" id="ARBA00055252"/>
    </source>
</evidence>
<dbReference type="Pfam" id="PF25442">
    <property type="entry name" value="Ubiquitin_RHG40_C"/>
    <property type="match status" value="1"/>
</dbReference>
<dbReference type="EMBL" id="AFYH01184891">
    <property type="status" value="NOT_ANNOTATED_CDS"/>
    <property type="molecule type" value="Genomic_DNA"/>
</dbReference>
<protein>
    <submittedName>
        <fullName evidence="5">Rho GTPase activating protein 28</fullName>
    </submittedName>
</protein>
<dbReference type="Proteomes" id="UP000008672">
    <property type="component" value="Unassembled WGS sequence"/>
</dbReference>
<evidence type="ECO:0000313" key="6">
    <source>
        <dbReference type="Proteomes" id="UP000008672"/>
    </source>
</evidence>
<dbReference type="FunFam" id="1.10.555.10:FF:000018">
    <property type="entry name" value="Rho GTPase activating protein 28"/>
    <property type="match status" value="1"/>
</dbReference>
<keyword evidence="1" id="KW-0343">GTPase activation</keyword>
<dbReference type="GO" id="GO:0051056">
    <property type="term" value="P:regulation of small GTPase mediated signal transduction"/>
    <property type="evidence" value="ECO:0007669"/>
    <property type="project" value="TreeGrafter"/>
</dbReference>
<dbReference type="STRING" id="7897.ENSLACP00000011089"/>
<dbReference type="EMBL" id="AFYH01184894">
    <property type="status" value="NOT_ANNOTATED_CDS"/>
    <property type="molecule type" value="Genomic_DNA"/>
</dbReference>
<dbReference type="GeneTree" id="ENSGT00940000158929"/>
<dbReference type="CDD" id="cd04391">
    <property type="entry name" value="RhoGAP_ARHGAP18"/>
    <property type="match status" value="1"/>
</dbReference>
<dbReference type="SMART" id="SM00324">
    <property type="entry name" value="RhoGAP"/>
    <property type="match status" value="1"/>
</dbReference>
<dbReference type="GO" id="GO:0005096">
    <property type="term" value="F:GTPase activator activity"/>
    <property type="evidence" value="ECO:0007669"/>
    <property type="project" value="UniProtKB-KW"/>
</dbReference>
<sequence length="691" mass="78426">RLLTRMLSHSSLQPPFNRSISQDSMDSTSMEDFWSEVNNIKENSENGQEEQTLVEDKPAEVSGELEAEWLQEVGLSTLISGADAVDEKALLSTLTRTQAAAVQKRYDTYTQTLRKKNRASVRDVRDIFRTSDSSKSDITFHMAKQKEEKKEETSLGGVMLVSATQPAFDTASTSPAPTNGVQMKKRAWKSLRGKEMACELRVLVGRPIGSNLKVQPTTSVIQQSCTGDSELKKERPVEAEVLYFEVSYSECITTEQKEWEQQASTRIKKDDATLPKFVVQKTKLGLTRVGDLSPQDMKKIGYFSLIELAAFFDALRVELKRHRAVRIKVRENGLFGVPLRVLLENDQKKVPGTKVPLILQKLLSKLEETGLQTEGILRVPGSASRVKNLRQDLEAKFYEDTFDWDQVRHNDAAGLLKMFIRELPYPLLTVEYQPAFLSTVESISQTKLQLQGLHLLIMLLPEANRNTLKALLEFLCKVVANEEKNRMSLWNVSMIVAPNLFMYKRKGANQQEMQAAARTAHIVRLLIKYQEILWTVPSFLISQVRKMNEAAMSNNRKDIIQIAKIKKREVLHTVQRNLPAPDKPKAYRLNPKQPPRTDIPEGVIRVQAPLHSKVSMAIQLKCQTKARDILARFHCENRCSQGSSESAQSQNHCLYEIGGNIGERCLDLDTYIFDLYRVNPHAEWVIKPKTT</sequence>
<evidence type="ECO:0000256" key="1">
    <source>
        <dbReference type="ARBA" id="ARBA00022468"/>
    </source>
</evidence>
<dbReference type="PANTHER" id="PTHR14963">
    <property type="entry name" value="RHO GTPASE ACTIVATING PROTEIN 18,19-RELATED"/>
    <property type="match status" value="1"/>
</dbReference>
<dbReference type="EMBL" id="AFYH01184892">
    <property type="status" value="NOT_ANNOTATED_CDS"/>
    <property type="molecule type" value="Genomic_DNA"/>
</dbReference>
<dbReference type="PANTHER" id="PTHR14963:SF5">
    <property type="entry name" value="RHO GTPASE-ACTIVATING PROTEIN 28"/>
    <property type="match status" value="1"/>
</dbReference>
<dbReference type="EMBL" id="AFYH01184893">
    <property type="status" value="NOT_ANNOTATED_CDS"/>
    <property type="molecule type" value="Genomic_DNA"/>
</dbReference>
<gene>
    <name evidence="5" type="primary">ARHGAP28</name>
</gene>
<dbReference type="FunCoup" id="H3AN68">
    <property type="interactions" value="1201"/>
</dbReference>
<dbReference type="GO" id="GO:0030833">
    <property type="term" value="P:regulation of actin filament polymerization"/>
    <property type="evidence" value="ECO:0007669"/>
    <property type="project" value="TreeGrafter"/>
</dbReference>
<name>H3AN68_LATCH</name>
<dbReference type="HOGENOM" id="CLU_023268_2_1_1"/>
<reference evidence="5" key="3">
    <citation type="submission" date="2025-09" db="UniProtKB">
        <authorList>
            <consortium name="Ensembl"/>
        </authorList>
    </citation>
    <scope>IDENTIFICATION</scope>
</reference>
<dbReference type="Pfam" id="PF00620">
    <property type="entry name" value="RhoGAP"/>
    <property type="match status" value="1"/>
</dbReference>
<dbReference type="GO" id="GO:0007165">
    <property type="term" value="P:signal transduction"/>
    <property type="evidence" value="ECO:0007669"/>
    <property type="project" value="InterPro"/>
</dbReference>
<feature type="domain" description="Rho-GAP" evidence="4">
    <location>
        <begin position="337"/>
        <end position="534"/>
    </location>
</feature>
<dbReference type="eggNOG" id="KOG2200">
    <property type="taxonomic scope" value="Eukaryota"/>
</dbReference>
<dbReference type="GO" id="GO:0005737">
    <property type="term" value="C:cytoplasm"/>
    <property type="evidence" value="ECO:0007669"/>
    <property type="project" value="TreeGrafter"/>
</dbReference>
<dbReference type="PROSITE" id="PS50238">
    <property type="entry name" value="RHOGAP"/>
    <property type="match status" value="1"/>
</dbReference>
<evidence type="ECO:0000256" key="3">
    <source>
        <dbReference type="SAM" id="MobiDB-lite"/>
    </source>
</evidence>
<dbReference type="OMA" id="DRATHQN"/>
<reference evidence="6" key="1">
    <citation type="submission" date="2011-08" db="EMBL/GenBank/DDBJ databases">
        <title>The draft genome of Latimeria chalumnae.</title>
        <authorList>
            <person name="Di Palma F."/>
            <person name="Alfoldi J."/>
            <person name="Johnson J."/>
            <person name="Berlin A."/>
            <person name="Gnerre S."/>
            <person name="Jaffe D."/>
            <person name="MacCallum I."/>
            <person name="Young S."/>
            <person name="Walker B.J."/>
            <person name="Lander E."/>
            <person name="Lindblad-Toh K."/>
        </authorList>
    </citation>
    <scope>NUCLEOTIDE SEQUENCE [LARGE SCALE GENOMIC DNA]</scope>
    <source>
        <strain evidence="6">Wild caught</strain>
    </source>
</reference>
<dbReference type="GO" id="GO:0051497">
    <property type="term" value="P:negative regulation of stress fiber assembly"/>
    <property type="evidence" value="ECO:0007669"/>
    <property type="project" value="TreeGrafter"/>
</dbReference>
<dbReference type="Gene3D" id="1.10.555.10">
    <property type="entry name" value="Rho GTPase activation protein"/>
    <property type="match status" value="1"/>
</dbReference>
<feature type="region of interest" description="Disordered" evidence="3">
    <location>
        <begin position="1"/>
        <end position="28"/>
    </location>
</feature>
<dbReference type="InterPro" id="IPR000198">
    <property type="entry name" value="RhoGAP_dom"/>
</dbReference>
<dbReference type="InterPro" id="IPR008936">
    <property type="entry name" value="Rho_GTPase_activation_prot"/>
</dbReference>
<accession>H3AN68</accession>
<dbReference type="Ensembl" id="ENSLACT00000011172.1">
    <property type="protein sequence ID" value="ENSLACP00000011089.1"/>
    <property type="gene ID" value="ENSLACG00000009758.1"/>
</dbReference>
<feature type="compositionally biased region" description="Polar residues" evidence="3">
    <location>
        <begin position="7"/>
        <end position="28"/>
    </location>
</feature>